<dbReference type="SUPFAM" id="SSF52540">
    <property type="entry name" value="P-loop containing nucleoside triphosphate hydrolases"/>
    <property type="match status" value="1"/>
</dbReference>
<dbReference type="InterPro" id="IPR050238">
    <property type="entry name" value="DNA_Rep/Repair_Clamp_Loader"/>
</dbReference>
<evidence type="ECO:0000256" key="3">
    <source>
        <dbReference type="ARBA" id="ARBA00022840"/>
    </source>
</evidence>
<keyword evidence="2" id="KW-0547">Nucleotide-binding</keyword>
<accession>A0A6C0CMR8</accession>
<dbReference type="EMBL" id="MN739456">
    <property type="protein sequence ID" value="QHT05517.1"/>
    <property type="molecule type" value="Genomic_DNA"/>
</dbReference>
<reference evidence="5" key="1">
    <citation type="journal article" date="2020" name="Nature">
        <title>Giant virus diversity and host interactions through global metagenomics.</title>
        <authorList>
            <person name="Schulz F."/>
            <person name="Roux S."/>
            <person name="Paez-Espino D."/>
            <person name="Jungbluth S."/>
            <person name="Walsh D.A."/>
            <person name="Denef V.J."/>
            <person name="McMahon K.D."/>
            <person name="Konstantinidis K.T."/>
            <person name="Eloe-Fadrosh E.A."/>
            <person name="Kyrpides N.C."/>
            <person name="Woyke T."/>
        </authorList>
    </citation>
    <scope>NUCLEOTIDE SEQUENCE</scope>
    <source>
        <strain evidence="5">GVMAG-M-3300021375-17</strain>
    </source>
</reference>
<dbReference type="PRINTS" id="PR00819">
    <property type="entry name" value="CBXCFQXSUPER"/>
</dbReference>
<keyword evidence="3" id="KW-0067">ATP-binding</keyword>
<dbReference type="Gene3D" id="1.10.8.60">
    <property type="match status" value="1"/>
</dbReference>
<dbReference type="InterPro" id="IPR003959">
    <property type="entry name" value="ATPase_AAA_core"/>
</dbReference>
<dbReference type="InterPro" id="IPR003593">
    <property type="entry name" value="AAA+_ATPase"/>
</dbReference>
<protein>
    <recommendedName>
        <fullName evidence="4">AAA+ ATPase domain-containing protein</fullName>
    </recommendedName>
</protein>
<evidence type="ECO:0000256" key="1">
    <source>
        <dbReference type="ARBA" id="ARBA00022705"/>
    </source>
</evidence>
<dbReference type="GO" id="GO:0006261">
    <property type="term" value="P:DNA-templated DNA replication"/>
    <property type="evidence" value="ECO:0007669"/>
    <property type="project" value="TreeGrafter"/>
</dbReference>
<dbReference type="GO" id="GO:0006281">
    <property type="term" value="P:DNA repair"/>
    <property type="evidence" value="ECO:0007669"/>
    <property type="project" value="TreeGrafter"/>
</dbReference>
<dbReference type="PANTHER" id="PTHR11669">
    <property type="entry name" value="REPLICATION FACTOR C / DNA POLYMERASE III GAMMA-TAU SUBUNIT"/>
    <property type="match status" value="1"/>
</dbReference>
<dbReference type="GO" id="GO:0005524">
    <property type="term" value="F:ATP binding"/>
    <property type="evidence" value="ECO:0007669"/>
    <property type="project" value="UniProtKB-KW"/>
</dbReference>
<dbReference type="GO" id="GO:0016887">
    <property type="term" value="F:ATP hydrolysis activity"/>
    <property type="evidence" value="ECO:0007669"/>
    <property type="project" value="InterPro"/>
</dbReference>
<evidence type="ECO:0000313" key="5">
    <source>
        <dbReference type="EMBL" id="QHT05517.1"/>
    </source>
</evidence>
<feature type="domain" description="AAA+ ATPase" evidence="4">
    <location>
        <begin position="40"/>
        <end position="169"/>
    </location>
</feature>
<dbReference type="InterPro" id="IPR000641">
    <property type="entry name" value="CbxX/CfxQ"/>
</dbReference>
<name>A0A6C0CMR8_9ZZZZ</name>
<evidence type="ECO:0000259" key="4">
    <source>
        <dbReference type="SMART" id="SM00382"/>
    </source>
</evidence>
<dbReference type="PANTHER" id="PTHR11669:SF20">
    <property type="entry name" value="REPLICATION FACTOR C SUBUNIT 4"/>
    <property type="match status" value="1"/>
</dbReference>
<keyword evidence="1" id="KW-0235">DNA replication</keyword>
<organism evidence="5">
    <name type="scientific">viral metagenome</name>
    <dbReference type="NCBI Taxonomy" id="1070528"/>
    <lineage>
        <taxon>unclassified sequences</taxon>
        <taxon>metagenomes</taxon>
        <taxon>organismal metagenomes</taxon>
    </lineage>
</organism>
<dbReference type="GO" id="GO:0003689">
    <property type="term" value="F:DNA clamp loader activity"/>
    <property type="evidence" value="ECO:0007669"/>
    <property type="project" value="TreeGrafter"/>
</dbReference>
<dbReference type="CDD" id="cd00009">
    <property type="entry name" value="AAA"/>
    <property type="match status" value="1"/>
</dbReference>
<dbReference type="Pfam" id="PF00004">
    <property type="entry name" value="AAA"/>
    <property type="match status" value="1"/>
</dbReference>
<sequence length="319" mass="38442">MSSKSSNTPWTEKYRPKKFSDIVLEEYNRQIFQNIIKTDRFPHLLFYGPPGVGKTTTAENLIREYQKKNNNVSKENIIVLNASDERGIEVIRNQIYQFVQSQNMFKKGYKFIILDEVDYMTKTAQQALKNLLQNCESNVRFCLICNYICKIEESLKNEFICIRFNQLPKNEIISFIKMINENENLNLSSHKIEIIQQMYEYDIRSMINFLQLHQDQNDRDNICWNEEIWEDLHNHFLKMNPENLQQIIQMIISRSYNMDIQTCIKKYFNYIIQFHTEYVNHHFLNIVENIVHNNDTHEFVLPYFVHNVVEHYKLIKIEK</sequence>
<dbReference type="GO" id="GO:0005663">
    <property type="term" value="C:DNA replication factor C complex"/>
    <property type="evidence" value="ECO:0007669"/>
    <property type="project" value="TreeGrafter"/>
</dbReference>
<proteinExistence type="predicted"/>
<dbReference type="SMART" id="SM00382">
    <property type="entry name" value="AAA"/>
    <property type="match status" value="1"/>
</dbReference>
<dbReference type="Gene3D" id="3.40.50.300">
    <property type="entry name" value="P-loop containing nucleotide triphosphate hydrolases"/>
    <property type="match status" value="1"/>
</dbReference>
<evidence type="ECO:0000256" key="2">
    <source>
        <dbReference type="ARBA" id="ARBA00022741"/>
    </source>
</evidence>
<dbReference type="AlphaFoldDB" id="A0A6C0CMR8"/>
<dbReference type="InterPro" id="IPR027417">
    <property type="entry name" value="P-loop_NTPase"/>
</dbReference>